<feature type="region of interest" description="Disordered" evidence="1">
    <location>
        <begin position="1"/>
        <end position="73"/>
    </location>
</feature>
<feature type="compositionally biased region" description="Low complexity" evidence="1">
    <location>
        <begin position="39"/>
        <end position="61"/>
    </location>
</feature>
<gene>
    <name evidence="2" type="ORF">SDC9_117305</name>
</gene>
<proteinExistence type="predicted"/>
<evidence type="ECO:0000313" key="2">
    <source>
        <dbReference type="EMBL" id="MPM70350.1"/>
    </source>
</evidence>
<sequence length="73" mass="8670">MADQGREQQRQHEKDDRQHDRRLGQMTAGAGTEHRFADAAENPAEAARFRRLNQNQRPQQQGHHDHQRIKHRQ</sequence>
<organism evidence="2">
    <name type="scientific">bioreactor metagenome</name>
    <dbReference type="NCBI Taxonomy" id="1076179"/>
    <lineage>
        <taxon>unclassified sequences</taxon>
        <taxon>metagenomes</taxon>
        <taxon>ecological metagenomes</taxon>
    </lineage>
</organism>
<accession>A0A645BXX7</accession>
<reference evidence="2" key="1">
    <citation type="submission" date="2019-08" db="EMBL/GenBank/DDBJ databases">
        <authorList>
            <person name="Kucharzyk K."/>
            <person name="Murdoch R.W."/>
            <person name="Higgins S."/>
            <person name="Loffler F."/>
        </authorList>
    </citation>
    <scope>NUCLEOTIDE SEQUENCE</scope>
</reference>
<dbReference type="EMBL" id="VSSQ01023427">
    <property type="protein sequence ID" value="MPM70350.1"/>
    <property type="molecule type" value="Genomic_DNA"/>
</dbReference>
<name>A0A645BXX7_9ZZZZ</name>
<evidence type="ECO:0000256" key="1">
    <source>
        <dbReference type="SAM" id="MobiDB-lite"/>
    </source>
</evidence>
<protein>
    <submittedName>
        <fullName evidence="2">Uncharacterized protein</fullName>
    </submittedName>
</protein>
<dbReference type="AlphaFoldDB" id="A0A645BXX7"/>
<feature type="compositionally biased region" description="Basic and acidic residues" evidence="1">
    <location>
        <begin position="1"/>
        <end position="23"/>
    </location>
</feature>
<comment type="caution">
    <text evidence="2">The sequence shown here is derived from an EMBL/GenBank/DDBJ whole genome shotgun (WGS) entry which is preliminary data.</text>
</comment>